<keyword evidence="2" id="KW-0560">Oxidoreductase</keyword>
<dbReference type="PANTHER" id="PTHR43482:SF2">
    <property type="entry name" value="ZINC-BINDING DEHYDROGENASE FAMILY, PUTATIVE (AFU_ORTHOLOGUE AFUA_3G15030)-RELATED"/>
    <property type="match status" value="1"/>
</dbReference>
<feature type="region of interest" description="Disordered" evidence="3">
    <location>
        <begin position="94"/>
        <end position="127"/>
    </location>
</feature>
<evidence type="ECO:0000256" key="1">
    <source>
        <dbReference type="ARBA" id="ARBA00008072"/>
    </source>
</evidence>
<proteinExistence type="inferred from homology"/>
<evidence type="ECO:0000313" key="6">
    <source>
        <dbReference type="EMBL" id="KKA24450.1"/>
    </source>
</evidence>
<dbReference type="Pfam" id="PF08240">
    <property type="entry name" value="ADH_N"/>
    <property type="match status" value="1"/>
</dbReference>
<feature type="compositionally biased region" description="Polar residues" evidence="3">
    <location>
        <begin position="96"/>
        <end position="110"/>
    </location>
</feature>
<evidence type="ECO:0000313" key="7">
    <source>
        <dbReference type="Proteomes" id="UP000053958"/>
    </source>
</evidence>
<dbReference type="SUPFAM" id="SSF51735">
    <property type="entry name" value="NAD(P)-binding Rossmann-fold domains"/>
    <property type="match status" value="1"/>
</dbReference>
<feature type="domain" description="Alcohol dehydrogenase-like N-terminal" evidence="5">
    <location>
        <begin position="166"/>
        <end position="249"/>
    </location>
</feature>
<comment type="caution">
    <text evidence="6">The sequence shown here is derived from an EMBL/GenBank/DDBJ whole genome shotgun (WGS) entry which is preliminary data.</text>
</comment>
<keyword evidence="7" id="KW-1185">Reference proteome</keyword>
<feature type="domain" description="Alcohol dehydrogenase-like C-terminal" evidence="4">
    <location>
        <begin position="339"/>
        <end position="435"/>
    </location>
</feature>
<protein>
    <submittedName>
        <fullName evidence="6">Uncharacterized protein</fullName>
    </submittedName>
</protein>
<gene>
    <name evidence="6" type="ORF">T310_1479</name>
</gene>
<dbReference type="GeneID" id="25313830"/>
<dbReference type="GO" id="GO:0016651">
    <property type="term" value="F:oxidoreductase activity, acting on NAD(P)H"/>
    <property type="evidence" value="ECO:0007669"/>
    <property type="project" value="InterPro"/>
</dbReference>
<accession>A0A0F4Z262</accession>
<evidence type="ECO:0000256" key="2">
    <source>
        <dbReference type="ARBA" id="ARBA00023002"/>
    </source>
</evidence>
<evidence type="ECO:0000259" key="4">
    <source>
        <dbReference type="Pfam" id="PF00107"/>
    </source>
</evidence>
<sequence length="514" mass="54679">MATTTTCVATQQQPAAEAKAARFFQDEIVIGRSREEAAVASEKTVVAEYSAKTNGVVPETVTSEIPTTAENAVNHSDGAAVDSPVAADDAHVSVNGVKNDSPSTDSQPNGTAVADQPQVNGHSADSPVDSVDRLCVASTQQVLLLHAPKEKYTLVTDHAVPSIIHDREVLIKISAIGLNPIDWKAPAFNFGIPGLPWIFGRDLAGTVIQTSANSRLKVGDVVLVPSTDYRDIRKAAFQEYAIATDYNAARIPAKTSIHAGASLGVAFVAAALALGISFGLDFGNCEKVPGPDLLRILRGLDPKEIPEDVRDECLSSVSDSERVKPGEWVAIWGASTTTGYIALQLAKLCGLKVICVADIARHGARLLDAGADLLVDRYDTTRAVEIVRGVTQGRLRFGVDMVGRETATILQQALFASEHDGPAAHLIGLTGMPKEKDARIRYHAVPIKIFHSSPAVGESMVTWVERLLETNSLTLPEVIIRREGGLADVNDALELLRDGSVGGKRIVIDMGAQN</sequence>
<dbReference type="Proteomes" id="UP000053958">
    <property type="component" value="Unassembled WGS sequence"/>
</dbReference>
<dbReference type="InterPro" id="IPR052585">
    <property type="entry name" value="Lipid_raft_assoc_Zn_ADH"/>
</dbReference>
<name>A0A0F4Z262_RASE3</name>
<dbReference type="OrthoDB" id="10257049at2759"/>
<evidence type="ECO:0000256" key="3">
    <source>
        <dbReference type="SAM" id="MobiDB-lite"/>
    </source>
</evidence>
<reference evidence="6 7" key="1">
    <citation type="submission" date="2015-04" db="EMBL/GenBank/DDBJ databases">
        <authorList>
            <person name="Heijne W.H."/>
            <person name="Fedorova N.D."/>
            <person name="Nierman W.C."/>
            <person name="Vollebregt A.W."/>
            <person name="Zhao Z."/>
            <person name="Wu L."/>
            <person name="Kumar M."/>
            <person name="Stam H."/>
            <person name="van den Berg M.A."/>
            <person name="Pel H.J."/>
        </authorList>
    </citation>
    <scope>NUCLEOTIDE SEQUENCE [LARGE SCALE GENOMIC DNA]</scope>
    <source>
        <strain evidence="6 7">CBS 393.64</strain>
    </source>
</reference>
<dbReference type="Gene3D" id="3.40.50.720">
    <property type="entry name" value="NAD(P)-binding Rossmann-like Domain"/>
    <property type="match status" value="1"/>
</dbReference>
<dbReference type="RefSeq" id="XP_013331062.1">
    <property type="nucleotide sequence ID" value="XM_013475608.1"/>
</dbReference>
<dbReference type="PANTHER" id="PTHR43482">
    <property type="entry name" value="PROTEIN AST1-RELATED"/>
    <property type="match status" value="1"/>
</dbReference>
<dbReference type="STRING" id="1408163.A0A0F4Z262"/>
<evidence type="ECO:0000259" key="5">
    <source>
        <dbReference type="Pfam" id="PF08240"/>
    </source>
</evidence>
<organism evidence="6 7">
    <name type="scientific">Rasamsonia emersonii (strain ATCC 16479 / CBS 393.64 / IMI 116815)</name>
    <dbReference type="NCBI Taxonomy" id="1408163"/>
    <lineage>
        <taxon>Eukaryota</taxon>
        <taxon>Fungi</taxon>
        <taxon>Dikarya</taxon>
        <taxon>Ascomycota</taxon>
        <taxon>Pezizomycotina</taxon>
        <taxon>Eurotiomycetes</taxon>
        <taxon>Eurotiomycetidae</taxon>
        <taxon>Eurotiales</taxon>
        <taxon>Trichocomaceae</taxon>
        <taxon>Rasamsonia</taxon>
    </lineage>
</organism>
<dbReference type="SUPFAM" id="SSF50129">
    <property type="entry name" value="GroES-like"/>
    <property type="match status" value="1"/>
</dbReference>
<comment type="similarity">
    <text evidence="1">Belongs to the zinc-containing alcohol dehydrogenase family.</text>
</comment>
<dbReference type="Pfam" id="PF00107">
    <property type="entry name" value="ADH_zinc_N"/>
    <property type="match status" value="1"/>
</dbReference>
<dbReference type="Gene3D" id="3.90.180.10">
    <property type="entry name" value="Medium-chain alcohol dehydrogenases, catalytic domain"/>
    <property type="match status" value="1"/>
</dbReference>
<dbReference type="InterPro" id="IPR036291">
    <property type="entry name" value="NAD(P)-bd_dom_sf"/>
</dbReference>
<dbReference type="InterPro" id="IPR013154">
    <property type="entry name" value="ADH-like_N"/>
</dbReference>
<dbReference type="InterPro" id="IPR047122">
    <property type="entry name" value="Trans-enoyl_RdTase-like"/>
</dbReference>
<dbReference type="AlphaFoldDB" id="A0A0F4Z262"/>
<dbReference type="InterPro" id="IPR011032">
    <property type="entry name" value="GroES-like_sf"/>
</dbReference>
<dbReference type="EMBL" id="LASV01000061">
    <property type="protein sequence ID" value="KKA24450.1"/>
    <property type="molecule type" value="Genomic_DNA"/>
</dbReference>
<dbReference type="InterPro" id="IPR013149">
    <property type="entry name" value="ADH-like_C"/>
</dbReference>
<dbReference type="CDD" id="cd08249">
    <property type="entry name" value="enoyl_reductase_like"/>
    <property type="match status" value="1"/>
</dbReference>